<dbReference type="Pfam" id="PF00392">
    <property type="entry name" value="GntR"/>
    <property type="match status" value="1"/>
</dbReference>
<proteinExistence type="predicted"/>
<evidence type="ECO:0000256" key="4">
    <source>
        <dbReference type="SAM" id="MobiDB-lite"/>
    </source>
</evidence>
<evidence type="ECO:0000259" key="5">
    <source>
        <dbReference type="PROSITE" id="PS50949"/>
    </source>
</evidence>
<dbReference type="eggNOG" id="COG1725">
    <property type="taxonomic scope" value="Bacteria"/>
</dbReference>
<dbReference type="SMART" id="SM00345">
    <property type="entry name" value="HTH_GNTR"/>
    <property type="match status" value="1"/>
</dbReference>
<dbReference type="KEGG" id="cmd:B841_03105"/>
<dbReference type="AlphaFoldDB" id="S5SSI9"/>
<dbReference type="CDD" id="cd07377">
    <property type="entry name" value="WHTH_GntR"/>
    <property type="match status" value="1"/>
</dbReference>
<evidence type="ECO:0000256" key="3">
    <source>
        <dbReference type="ARBA" id="ARBA00023163"/>
    </source>
</evidence>
<dbReference type="GO" id="GO:0003700">
    <property type="term" value="F:DNA-binding transcription factor activity"/>
    <property type="evidence" value="ECO:0007669"/>
    <property type="project" value="InterPro"/>
</dbReference>
<feature type="region of interest" description="Disordered" evidence="4">
    <location>
        <begin position="71"/>
        <end position="180"/>
    </location>
</feature>
<dbReference type="OrthoDB" id="162505at2"/>
<dbReference type="SUPFAM" id="SSF46785">
    <property type="entry name" value="Winged helix' DNA-binding domain"/>
    <property type="match status" value="1"/>
</dbReference>
<dbReference type="PANTHER" id="PTHR38445:SF10">
    <property type="entry name" value="GNTR-FAMILY TRANSCRIPTIONAL REGULATOR"/>
    <property type="match status" value="1"/>
</dbReference>
<feature type="domain" description="HTH gntR-type" evidence="5">
    <location>
        <begin position="5"/>
        <end position="73"/>
    </location>
</feature>
<dbReference type="PROSITE" id="PS50949">
    <property type="entry name" value="HTH_GNTR"/>
    <property type="match status" value="1"/>
</dbReference>
<keyword evidence="7" id="KW-1185">Reference proteome</keyword>
<dbReference type="STRING" id="1224163.B841_03105"/>
<dbReference type="InterPro" id="IPR036388">
    <property type="entry name" value="WH-like_DNA-bd_sf"/>
</dbReference>
<accession>S5SSI9</accession>
<dbReference type="InterPro" id="IPR036390">
    <property type="entry name" value="WH_DNA-bd_sf"/>
</dbReference>
<dbReference type="EMBL" id="CP003924">
    <property type="protein sequence ID" value="AGS34104.1"/>
    <property type="molecule type" value="Genomic_DNA"/>
</dbReference>
<dbReference type="InterPro" id="IPR000524">
    <property type="entry name" value="Tscrpt_reg_HTH_GntR"/>
</dbReference>
<sequence>MPDPRPLYQQLAAGIRDQIGDGSLAEGDRAPSTNELSAFHSVNPTTSAKALTMLFDEGLLEKRRGLGMFVLPGAREQVRSTRRRTDPPDRPRKHCRAGRNLPARQCGVDKLDLGARRARDVGEDSERRHQQGGAESGDQASHDRRGRVPGRDDPEDAAGGDEGAEDEVDECTHDAWSTFC</sequence>
<dbReference type="Proteomes" id="UP000015388">
    <property type="component" value="Chromosome"/>
</dbReference>
<feature type="compositionally biased region" description="Acidic residues" evidence="4">
    <location>
        <begin position="153"/>
        <end position="169"/>
    </location>
</feature>
<dbReference type="PANTHER" id="PTHR38445">
    <property type="entry name" value="HTH-TYPE TRANSCRIPTIONAL REPRESSOR YTRA"/>
    <property type="match status" value="1"/>
</dbReference>
<name>S5SSI9_9CORY</name>
<feature type="compositionally biased region" description="Basic and acidic residues" evidence="4">
    <location>
        <begin position="76"/>
        <end position="90"/>
    </location>
</feature>
<dbReference type="HOGENOM" id="CLU_1493830_0_0_11"/>
<evidence type="ECO:0000256" key="1">
    <source>
        <dbReference type="ARBA" id="ARBA00023015"/>
    </source>
</evidence>
<organism evidence="6 7">
    <name type="scientific">Corynebacterium maris DSM 45190</name>
    <dbReference type="NCBI Taxonomy" id="1224163"/>
    <lineage>
        <taxon>Bacteria</taxon>
        <taxon>Bacillati</taxon>
        <taxon>Actinomycetota</taxon>
        <taxon>Actinomycetes</taxon>
        <taxon>Mycobacteriales</taxon>
        <taxon>Corynebacteriaceae</taxon>
        <taxon>Corynebacterium</taxon>
    </lineage>
</organism>
<gene>
    <name evidence="6" type="ORF">B841_03105</name>
</gene>
<feature type="compositionally biased region" description="Basic and acidic residues" evidence="4">
    <location>
        <begin position="107"/>
        <end position="129"/>
    </location>
</feature>
<dbReference type="GO" id="GO:0003677">
    <property type="term" value="F:DNA binding"/>
    <property type="evidence" value="ECO:0007669"/>
    <property type="project" value="UniProtKB-KW"/>
</dbReference>
<evidence type="ECO:0000313" key="6">
    <source>
        <dbReference type="EMBL" id="AGS34104.1"/>
    </source>
</evidence>
<dbReference type="Gene3D" id="1.10.10.10">
    <property type="entry name" value="Winged helix-like DNA-binding domain superfamily/Winged helix DNA-binding domain"/>
    <property type="match status" value="1"/>
</dbReference>
<evidence type="ECO:0000256" key="2">
    <source>
        <dbReference type="ARBA" id="ARBA00023125"/>
    </source>
</evidence>
<keyword evidence="1" id="KW-0805">Transcription regulation</keyword>
<keyword evidence="3" id="KW-0804">Transcription</keyword>
<protein>
    <submittedName>
        <fullName evidence="6">GntR family transcriptional regulator</fullName>
    </submittedName>
</protein>
<keyword evidence="2" id="KW-0238">DNA-binding</keyword>
<reference evidence="6 7" key="1">
    <citation type="submission" date="2012-11" db="EMBL/GenBank/DDBJ databases">
        <title>The complete genome sequence of Corynebacterium maris Coryn-1 (=DSM 45190).</title>
        <authorList>
            <person name="Schaffert L."/>
            <person name="Albersmeier A."/>
            <person name="Kalinowski J."/>
            <person name="Ruckert C."/>
        </authorList>
    </citation>
    <scope>NUCLEOTIDE SEQUENCE [LARGE SCALE GENOMIC DNA]</scope>
    <source>
        <strain evidence="7">Coryn-1</strain>
    </source>
</reference>
<evidence type="ECO:0000313" key="7">
    <source>
        <dbReference type="Proteomes" id="UP000015388"/>
    </source>
</evidence>